<feature type="compositionally biased region" description="Basic residues" evidence="9">
    <location>
        <begin position="311"/>
        <end position="322"/>
    </location>
</feature>
<dbReference type="PANTHER" id="PTHR14003">
    <property type="entry name" value="TRANSCRIPTIONAL REPRESSOR PROTEIN YY"/>
    <property type="match status" value="1"/>
</dbReference>
<dbReference type="GO" id="GO:0000122">
    <property type="term" value="P:negative regulation of transcription by RNA polymerase II"/>
    <property type="evidence" value="ECO:0007669"/>
    <property type="project" value="UniProtKB-ARBA"/>
</dbReference>
<evidence type="ECO:0000256" key="5">
    <source>
        <dbReference type="ARBA" id="ARBA00022771"/>
    </source>
</evidence>
<dbReference type="EMBL" id="PQFF01000202">
    <property type="protein sequence ID" value="RHZ75165.1"/>
    <property type="molecule type" value="Genomic_DNA"/>
</dbReference>
<comment type="caution">
    <text evidence="11">The sequence shown here is derived from an EMBL/GenBank/DDBJ whole genome shotgun (WGS) entry which is preliminary data.</text>
</comment>
<feature type="compositionally biased region" description="Polar residues" evidence="9">
    <location>
        <begin position="124"/>
        <end position="135"/>
    </location>
</feature>
<dbReference type="PROSITE" id="PS50157">
    <property type="entry name" value="ZINC_FINGER_C2H2_2"/>
    <property type="match status" value="2"/>
</dbReference>
<evidence type="ECO:0000256" key="1">
    <source>
        <dbReference type="ARBA" id="ARBA00004123"/>
    </source>
</evidence>
<feature type="compositionally biased region" description="Low complexity" evidence="9">
    <location>
        <begin position="180"/>
        <end position="196"/>
    </location>
</feature>
<dbReference type="PANTHER" id="PTHR14003:SF19">
    <property type="entry name" value="YY2 TRANSCRIPTION FACTOR"/>
    <property type="match status" value="1"/>
</dbReference>
<dbReference type="AlphaFoldDB" id="A0A397IH65"/>
<comment type="subcellular location">
    <subcellularLocation>
        <location evidence="1">Nucleus</location>
    </subcellularLocation>
</comment>
<feature type="region of interest" description="Disordered" evidence="9">
    <location>
        <begin position="220"/>
        <end position="247"/>
    </location>
</feature>
<gene>
    <name evidence="11" type="ORF">Glove_217g54</name>
</gene>
<dbReference type="GO" id="GO:0031519">
    <property type="term" value="C:PcG protein complex"/>
    <property type="evidence" value="ECO:0007669"/>
    <property type="project" value="TreeGrafter"/>
</dbReference>
<evidence type="ECO:0000313" key="11">
    <source>
        <dbReference type="EMBL" id="RHZ75165.1"/>
    </source>
</evidence>
<dbReference type="Proteomes" id="UP000266861">
    <property type="component" value="Unassembled WGS sequence"/>
</dbReference>
<evidence type="ECO:0000256" key="9">
    <source>
        <dbReference type="SAM" id="MobiDB-lite"/>
    </source>
</evidence>
<dbReference type="Gene3D" id="3.30.160.60">
    <property type="entry name" value="Classic Zinc Finger"/>
    <property type="match status" value="2"/>
</dbReference>
<evidence type="ECO:0000256" key="3">
    <source>
        <dbReference type="ARBA" id="ARBA00022723"/>
    </source>
</evidence>
<dbReference type="InterPro" id="IPR036236">
    <property type="entry name" value="Znf_C2H2_sf"/>
</dbReference>
<accession>A0A397IH65</accession>
<dbReference type="SUPFAM" id="SSF57667">
    <property type="entry name" value="beta-beta-alpha zinc fingers"/>
    <property type="match status" value="1"/>
</dbReference>
<feature type="compositionally biased region" description="Low complexity" evidence="9">
    <location>
        <begin position="224"/>
        <end position="245"/>
    </location>
</feature>
<dbReference type="GO" id="GO:0000785">
    <property type="term" value="C:chromatin"/>
    <property type="evidence" value="ECO:0007669"/>
    <property type="project" value="TreeGrafter"/>
</dbReference>
<dbReference type="GO" id="GO:0000978">
    <property type="term" value="F:RNA polymerase II cis-regulatory region sequence-specific DNA binding"/>
    <property type="evidence" value="ECO:0007669"/>
    <property type="project" value="TreeGrafter"/>
</dbReference>
<feature type="region of interest" description="Disordered" evidence="9">
    <location>
        <begin position="311"/>
        <end position="354"/>
    </location>
</feature>
<name>A0A397IH65_9GLOM</name>
<dbReference type="Pfam" id="PF00096">
    <property type="entry name" value="zf-C2H2"/>
    <property type="match status" value="1"/>
</dbReference>
<evidence type="ECO:0000256" key="7">
    <source>
        <dbReference type="ARBA" id="ARBA00023242"/>
    </source>
</evidence>
<keyword evidence="7" id="KW-0539">Nucleus</keyword>
<feature type="compositionally biased region" description="Low complexity" evidence="9">
    <location>
        <begin position="332"/>
        <end position="347"/>
    </location>
</feature>
<evidence type="ECO:0000256" key="2">
    <source>
        <dbReference type="ARBA" id="ARBA00022491"/>
    </source>
</evidence>
<evidence type="ECO:0000313" key="12">
    <source>
        <dbReference type="Proteomes" id="UP000266861"/>
    </source>
</evidence>
<evidence type="ECO:0000256" key="4">
    <source>
        <dbReference type="ARBA" id="ARBA00022737"/>
    </source>
</evidence>
<dbReference type="OrthoDB" id="6365676at2759"/>
<feature type="compositionally biased region" description="Low complexity" evidence="9">
    <location>
        <begin position="105"/>
        <end position="123"/>
    </location>
</feature>
<evidence type="ECO:0000259" key="10">
    <source>
        <dbReference type="PROSITE" id="PS50157"/>
    </source>
</evidence>
<proteinExistence type="predicted"/>
<keyword evidence="6" id="KW-0862">Zinc</keyword>
<dbReference type="GO" id="GO:0000981">
    <property type="term" value="F:DNA-binding transcription factor activity, RNA polymerase II-specific"/>
    <property type="evidence" value="ECO:0007669"/>
    <property type="project" value="TreeGrafter"/>
</dbReference>
<keyword evidence="12" id="KW-1185">Reference proteome</keyword>
<dbReference type="FunFam" id="3.30.160.60:FF:001382">
    <property type="entry name" value="Transcriptional repressor"/>
    <property type="match status" value="1"/>
</dbReference>
<keyword evidence="4" id="KW-0677">Repeat</keyword>
<keyword evidence="2" id="KW-0678">Repressor</keyword>
<dbReference type="GO" id="GO:0005667">
    <property type="term" value="C:transcription regulator complex"/>
    <property type="evidence" value="ECO:0007669"/>
    <property type="project" value="TreeGrafter"/>
</dbReference>
<dbReference type="GO" id="GO:0060258">
    <property type="term" value="P:negative regulation of filamentous growth"/>
    <property type="evidence" value="ECO:0007669"/>
    <property type="project" value="UniProtKB-ARBA"/>
</dbReference>
<feature type="domain" description="C2H2-type" evidence="10">
    <location>
        <begin position="285"/>
        <end position="314"/>
    </location>
</feature>
<dbReference type="GO" id="GO:0008270">
    <property type="term" value="F:zinc ion binding"/>
    <property type="evidence" value="ECO:0007669"/>
    <property type="project" value="UniProtKB-KW"/>
</dbReference>
<keyword evidence="3" id="KW-0479">Metal-binding</keyword>
<feature type="region of interest" description="Disordered" evidence="9">
    <location>
        <begin position="174"/>
        <end position="206"/>
    </location>
</feature>
<evidence type="ECO:0000256" key="8">
    <source>
        <dbReference type="PROSITE-ProRule" id="PRU00042"/>
    </source>
</evidence>
<protein>
    <recommendedName>
        <fullName evidence="10">C2H2-type domain-containing protein</fullName>
    </recommendedName>
</protein>
<feature type="domain" description="C2H2-type" evidence="10">
    <location>
        <begin position="255"/>
        <end position="284"/>
    </location>
</feature>
<evidence type="ECO:0000256" key="6">
    <source>
        <dbReference type="ARBA" id="ARBA00022833"/>
    </source>
</evidence>
<dbReference type="InterPro" id="IPR013087">
    <property type="entry name" value="Znf_C2H2_type"/>
</dbReference>
<organism evidence="11 12">
    <name type="scientific">Diversispora epigaea</name>
    <dbReference type="NCBI Taxonomy" id="1348612"/>
    <lineage>
        <taxon>Eukaryota</taxon>
        <taxon>Fungi</taxon>
        <taxon>Fungi incertae sedis</taxon>
        <taxon>Mucoromycota</taxon>
        <taxon>Glomeromycotina</taxon>
        <taxon>Glomeromycetes</taxon>
        <taxon>Diversisporales</taxon>
        <taxon>Diversisporaceae</taxon>
        <taxon>Diversispora</taxon>
    </lineage>
</organism>
<dbReference type="SMART" id="SM00355">
    <property type="entry name" value="ZnF_C2H2"/>
    <property type="match status" value="2"/>
</dbReference>
<sequence length="354" mass="40738">MGCQHQQDNSLFHSPIEVSKYDRFQLSHQTQFEQEKTNFSMLSERQSPSLQLPLDEKLHLEFNNFYNQQYSSYHNHDSSKNYDYPIKSPLSNLLYKEITNQRNSFSSSTMLPMPSPPSSSSSPHFNQPKFSSSTIQLQTPPLTPPYEFRSVKRKISSPLLIKKSDGVIVNLLNEDDNDNDNLVSPLSSTLSPSLTESSDEDLSNDERKLFTSNCRNSNDEWITNSHNNKNQNNENNNSKKPLSNKITNPLNKRKYVCSYLECGKNFTTSGHLSRHNRIHTGEKNFPCLMLGCTSKFSRQDNMMQHFRTHLSPKSRRGSKSSIRKLPPQFVFGNINNGNNSRNNNRSSNRPKHRI</sequence>
<dbReference type="STRING" id="1348612.A0A397IH65"/>
<keyword evidence="5 8" id="KW-0863">Zinc-finger</keyword>
<dbReference type="PROSITE" id="PS00028">
    <property type="entry name" value="ZINC_FINGER_C2H2_1"/>
    <property type="match status" value="2"/>
</dbReference>
<feature type="region of interest" description="Disordered" evidence="9">
    <location>
        <begin position="105"/>
        <end position="146"/>
    </location>
</feature>
<reference evidence="11 12" key="1">
    <citation type="submission" date="2018-08" db="EMBL/GenBank/DDBJ databases">
        <title>Genome and evolution of the arbuscular mycorrhizal fungus Diversispora epigaea (formerly Glomus versiforme) and its bacterial endosymbionts.</title>
        <authorList>
            <person name="Sun X."/>
            <person name="Fei Z."/>
            <person name="Harrison M."/>
        </authorList>
    </citation>
    <scope>NUCLEOTIDE SEQUENCE [LARGE SCALE GENOMIC DNA]</scope>
    <source>
        <strain evidence="11 12">IT104</strain>
    </source>
</reference>